<dbReference type="EMBL" id="CP013234">
    <property type="protein sequence ID" value="AMP06990.1"/>
    <property type="molecule type" value="Genomic_DNA"/>
</dbReference>
<keyword evidence="3" id="KW-0804">Transcription</keyword>
<evidence type="ECO:0000256" key="2">
    <source>
        <dbReference type="ARBA" id="ARBA00023125"/>
    </source>
</evidence>
<evidence type="ECO:0000313" key="6">
    <source>
        <dbReference type="EMBL" id="AMP06990.1"/>
    </source>
</evidence>
<protein>
    <submittedName>
        <fullName evidence="6">Bacterial regulatory s, tetR family protein</fullName>
    </submittedName>
</protein>
<evidence type="ECO:0000256" key="3">
    <source>
        <dbReference type="ARBA" id="ARBA00023163"/>
    </source>
</evidence>
<dbReference type="InterPro" id="IPR036271">
    <property type="entry name" value="Tet_transcr_reg_TetR-rel_C_sf"/>
</dbReference>
<dbReference type="PANTHER" id="PTHR47506">
    <property type="entry name" value="TRANSCRIPTIONAL REGULATORY PROTEIN"/>
    <property type="match status" value="1"/>
</dbReference>
<name>A0A127QA94_9BURK</name>
<evidence type="ECO:0000313" key="7">
    <source>
        <dbReference type="Proteomes" id="UP000074561"/>
    </source>
</evidence>
<dbReference type="Gene3D" id="1.10.357.10">
    <property type="entry name" value="Tetracycline Repressor, domain 2"/>
    <property type="match status" value="1"/>
</dbReference>
<feature type="domain" description="HTH tetR-type" evidence="5">
    <location>
        <begin position="1"/>
        <end position="53"/>
    </location>
</feature>
<dbReference type="Pfam" id="PF00440">
    <property type="entry name" value="TetR_N"/>
    <property type="match status" value="1"/>
</dbReference>
<evidence type="ECO:0000256" key="4">
    <source>
        <dbReference type="PROSITE-ProRule" id="PRU00335"/>
    </source>
</evidence>
<accession>A0A127QA94</accession>
<dbReference type="InterPro" id="IPR009057">
    <property type="entry name" value="Homeodomain-like_sf"/>
</dbReference>
<sequence length="177" mass="19732">MTASELFYAQGIRATGIDAIIECAGVSKSSFYHHFPSKDLLIVAVLHRRDREWRNWFSTTVSRLSPDPAGRPLAVFDALREYFSCDDFRGCAFINSIVESADRHHPVHLTSARHKKQVLKYLAEILESAEVPNAQTRASDFMLLIDGAFVTALREGGINAAKAAKRLAKQLLSQTNN</sequence>
<dbReference type="SUPFAM" id="SSF46689">
    <property type="entry name" value="Homeodomain-like"/>
    <property type="match status" value="1"/>
</dbReference>
<feature type="DNA-binding region" description="H-T-H motif" evidence="4">
    <location>
        <begin position="16"/>
        <end position="35"/>
    </location>
</feature>
<dbReference type="Proteomes" id="UP000074561">
    <property type="component" value="Chromosome"/>
</dbReference>
<evidence type="ECO:0000259" key="5">
    <source>
        <dbReference type="PROSITE" id="PS50977"/>
    </source>
</evidence>
<dbReference type="PATRIC" id="fig|279113.9.peg.4648"/>
<proteinExistence type="predicted"/>
<gene>
    <name evidence="6" type="ORF">CPter91_4691</name>
</gene>
<dbReference type="SUPFAM" id="SSF48498">
    <property type="entry name" value="Tetracyclin repressor-like, C-terminal domain"/>
    <property type="match status" value="1"/>
</dbReference>
<dbReference type="PANTHER" id="PTHR47506:SF1">
    <property type="entry name" value="HTH-TYPE TRANSCRIPTIONAL REGULATOR YJDC"/>
    <property type="match status" value="1"/>
</dbReference>
<dbReference type="KEGG" id="cpra:CPter91_4691"/>
<dbReference type="PROSITE" id="PS50977">
    <property type="entry name" value="HTH_TETR_2"/>
    <property type="match status" value="1"/>
</dbReference>
<evidence type="ECO:0000256" key="1">
    <source>
        <dbReference type="ARBA" id="ARBA00023015"/>
    </source>
</evidence>
<dbReference type="AlphaFoldDB" id="A0A127QA94"/>
<keyword evidence="1" id="KW-0805">Transcription regulation</keyword>
<dbReference type="RefSeq" id="WP_205631625.1">
    <property type="nucleotide sequence ID" value="NZ_CP013234.1"/>
</dbReference>
<dbReference type="GO" id="GO:0003677">
    <property type="term" value="F:DNA binding"/>
    <property type="evidence" value="ECO:0007669"/>
    <property type="project" value="UniProtKB-UniRule"/>
</dbReference>
<keyword evidence="2 4" id="KW-0238">DNA-binding</keyword>
<dbReference type="InterPro" id="IPR001647">
    <property type="entry name" value="HTH_TetR"/>
</dbReference>
<organism evidence="6 7">
    <name type="scientific">Collimonas pratensis</name>
    <dbReference type="NCBI Taxonomy" id="279113"/>
    <lineage>
        <taxon>Bacteria</taxon>
        <taxon>Pseudomonadati</taxon>
        <taxon>Pseudomonadota</taxon>
        <taxon>Betaproteobacteria</taxon>
        <taxon>Burkholderiales</taxon>
        <taxon>Oxalobacteraceae</taxon>
        <taxon>Collimonas</taxon>
    </lineage>
</organism>
<reference evidence="6 7" key="1">
    <citation type="submission" date="2015-11" db="EMBL/GenBank/DDBJ databases">
        <title>Exploring the genomic traits of fungus-feeding bacterial genus Collimonas.</title>
        <authorList>
            <person name="Song C."/>
            <person name="Schmidt R."/>
            <person name="de Jager V."/>
            <person name="Krzyzanowska D."/>
            <person name="Jongedijk E."/>
            <person name="Cankar K."/>
            <person name="Beekwilder J."/>
            <person name="van Veen A."/>
            <person name="de Boer W."/>
            <person name="van Veen J.A."/>
            <person name="Garbeva P."/>
        </authorList>
    </citation>
    <scope>NUCLEOTIDE SEQUENCE [LARGE SCALE GENOMIC DNA]</scope>
    <source>
        <strain evidence="6 7">Ter91</strain>
    </source>
</reference>